<protein>
    <submittedName>
        <fullName evidence="2">Uncharacterized protein</fullName>
    </submittedName>
</protein>
<evidence type="ECO:0000313" key="2">
    <source>
        <dbReference type="EMBL" id="PBC33629.1"/>
    </source>
</evidence>
<keyword evidence="1" id="KW-0472">Membrane</keyword>
<gene>
    <name evidence="2" type="ORF">APICC_10112</name>
</gene>
<evidence type="ECO:0000313" key="3">
    <source>
        <dbReference type="Proteomes" id="UP000242457"/>
    </source>
</evidence>
<keyword evidence="1" id="KW-1133">Transmembrane helix</keyword>
<feature type="transmembrane region" description="Helical" evidence="1">
    <location>
        <begin position="58"/>
        <end position="77"/>
    </location>
</feature>
<sequence length="93" mass="10957">MSELGVNTLPEVEKIVEDSEEKENFNKTTHFRVEDSRDALFHRKKKTKLELSFHPQDVGDQLLVFMVLIITYLLRLITNIDDRVNFDPTRQLP</sequence>
<dbReference type="Proteomes" id="UP000242457">
    <property type="component" value="Unassembled WGS sequence"/>
</dbReference>
<proteinExistence type="predicted"/>
<name>A0A2A3ER68_APICC</name>
<dbReference type="EMBL" id="KZ288199">
    <property type="protein sequence ID" value="PBC33629.1"/>
    <property type="molecule type" value="Genomic_DNA"/>
</dbReference>
<evidence type="ECO:0000256" key="1">
    <source>
        <dbReference type="SAM" id="Phobius"/>
    </source>
</evidence>
<organism evidence="2 3">
    <name type="scientific">Apis cerana cerana</name>
    <name type="common">Oriental honeybee</name>
    <dbReference type="NCBI Taxonomy" id="94128"/>
    <lineage>
        <taxon>Eukaryota</taxon>
        <taxon>Metazoa</taxon>
        <taxon>Ecdysozoa</taxon>
        <taxon>Arthropoda</taxon>
        <taxon>Hexapoda</taxon>
        <taxon>Insecta</taxon>
        <taxon>Pterygota</taxon>
        <taxon>Neoptera</taxon>
        <taxon>Endopterygota</taxon>
        <taxon>Hymenoptera</taxon>
        <taxon>Apocrita</taxon>
        <taxon>Aculeata</taxon>
        <taxon>Apoidea</taxon>
        <taxon>Anthophila</taxon>
        <taxon>Apidae</taxon>
        <taxon>Apis</taxon>
    </lineage>
</organism>
<keyword evidence="1" id="KW-0812">Transmembrane</keyword>
<accession>A0A2A3ER68</accession>
<dbReference type="AlphaFoldDB" id="A0A2A3ER68"/>
<reference evidence="2 3" key="1">
    <citation type="submission" date="2014-07" db="EMBL/GenBank/DDBJ databases">
        <title>Genomic and transcriptomic analysis on Apis cerana provide comprehensive insights into honey bee biology.</title>
        <authorList>
            <person name="Diao Q."/>
            <person name="Sun L."/>
            <person name="Zheng H."/>
            <person name="Zheng H."/>
            <person name="Xu S."/>
            <person name="Wang S."/>
            <person name="Zeng Z."/>
            <person name="Hu F."/>
            <person name="Su S."/>
            <person name="Wu J."/>
        </authorList>
    </citation>
    <scope>NUCLEOTIDE SEQUENCE [LARGE SCALE GENOMIC DNA]</scope>
    <source>
        <tissue evidence="2">Pupae without intestine</tissue>
    </source>
</reference>
<keyword evidence="3" id="KW-1185">Reference proteome</keyword>